<evidence type="ECO:0000313" key="5">
    <source>
        <dbReference type="Proteomes" id="UP000564885"/>
    </source>
</evidence>
<dbReference type="SUPFAM" id="SSF55811">
    <property type="entry name" value="Nudix"/>
    <property type="match status" value="1"/>
</dbReference>
<evidence type="ECO:0000259" key="3">
    <source>
        <dbReference type="PROSITE" id="PS51462"/>
    </source>
</evidence>
<dbReference type="InterPro" id="IPR020476">
    <property type="entry name" value="Nudix_hydrolase"/>
</dbReference>
<accession>A0A849IFC6</accession>
<dbReference type="Proteomes" id="UP000564885">
    <property type="component" value="Unassembled WGS sequence"/>
</dbReference>
<proteinExistence type="predicted"/>
<dbReference type="InterPro" id="IPR000086">
    <property type="entry name" value="NUDIX_hydrolase_dom"/>
</dbReference>
<feature type="domain" description="Nudix hydrolase" evidence="3">
    <location>
        <begin position="29"/>
        <end position="154"/>
    </location>
</feature>
<dbReference type="PANTHER" id="PTHR43046:SF14">
    <property type="entry name" value="MUTT_NUDIX FAMILY PROTEIN"/>
    <property type="match status" value="1"/>
</dbReference>
<comment type="caution">
    <text evidence="4">The sequence shown here is derived from an EMBL/GenBank/DDBJ whole genome shotgun (WGS) entry which is preliminary data.</text>
</comment>
<reference evidence="4 5" key="1">
    <citation type="submission" date="2020-04" db="EMBL/GenBank/DDBJ databases">
        <title>Enterovirga sp. isolate from soil.</title>
        <authorList>
            <person name="Chea S."/>
            <person name="Kim D.-U."/>
        </authorList>
    </citation>
    <scope>NUCLEOTIDE SEQUENCE [LARGE SCALE GENOMIC DNA]</scope>
    <source>
        <strain evidence="4 5">DB1703</strain>
    </source>
</reference>
<comment type="cofactor">
    <cofactor evidence="1">
        <name>Mg(2+)</name>
        <dbReference type="ChEBI" id="CHEBI:18420"/>
    </cofactor>
</comment>
<organism evidence="4 5">
    <name type="scientific">Enterovirga aerilata</name>
    <dbReference type="NCBI Taxonomy" id="2730920"/>
    <lineage>
        <taxon>Bacteria</taxon>
        <taxon>Pseudomonadati</taxon>
        <taxon>Pseudomonadota</taxon>
        <taxon>Alphaproteobacteria</taxon>
        <taxon>Hyphomicrobiales</taxon>
        <taxon>Methylobacteriaceae</taxon>
        <taxon>Enterovirga</taxon>
    </lineage>
</organism>
<dbReference type="PROSITE" id="PS51462">
    <property type="entry name" value="NUDIX"/>
    <property type="match status" value="1"/>
</dbReference>
<dbReference type="PANTHER" id="PTHR43046">
    <property type="entry name" value="GDP-MANNOSE MANNOSYL HYDROLASE"/>
    <property type="match status" value="1"/>
</dbReference>
<evidence type="ECO:0000256" key="1">
    <source>
        <dbReference type="ARBA" id="ARBA00001946"/>
    </source>
</evidence>
<dbReference type="InterPro" id="IPR015797">
    <property type="entry name" value="NUDIX_hydrolase-like_dom_sf"/>
</dbReference>
<evidence type="ECO:0000256" key="2">
    <source>
        <dbReference type="ARBA" id="ARBA00022801"/>
    </source>
</evidence>
<dbReference type="PRINTS" id="PR00502">
    <property type="entry name" value="NUDIXFAMILY"/>
</dbReference>
<protein>
    <submittedName>
        <fullName evidence="4">NUDIX domain-containing protein</fullName>
    </submittedName>
</protein>
<gene>
    <name evidence="4" type="ORF">HJG44_20105</name>
</gene>
<keyword evidence="2" id="KW-0378">Hydrolase</keyword>
<sequence>MVWQRIVSSSAAQRVLRRGTHAWFLLSRGMTLGVRGAVIDEAGRICLIRHTYAPGWHLPGGGIELGEDALRALARELREEAAIELTGTPVLHGVFLNAHASRRDHVLLFVVRQFERLGEKRPDLEIAECRFFAPDALPPDTTPGTCRRLLEIAEGRVPAAIW</sequence>
<dbReference type="Pfam" id="PF00293">
    <property type="entry name" value="NUDIX"/>
    <property type="match status" value="1"/>
</dbReference>
<name>A0A849IFC6_9HYPH</name>
<dbReference type="EMBL" id="JABEPP010000006">
    <property type="protein sequence ID" value="NNM74667.1"/>
    <property type="molecule type" value="Genomic_DNA"/>
</dbReference>
<evidence type="ECO:0000313" key="4">
    <source>
        <dbReference type="EMBL" id="NNM74667.1"/>
    </source>
</evidence>
<dbReference type="Gene3D" id="3.90.79.10">
    <property type="entry name" value="Nucleoside Triphosphate Pyrophosphohydrolase"/>
    <property type="match status" value="1"/>
</dbReference>
<dbReference type="CDD" id="cd04680">
    <property type="entry name" value="NUDIX_Hydrolase"/>
    <property type="match status" value="1"/>
</dbReference>
<dbReference type="GO" id="GO:0016787">
    <property type="term" value="F:hydrolase activity"/>
    <property type="evidence" value="ECO:0007669"/>
    <property type="project" value="UniProtKB-KW"/>
</dbReference>
<dbReference type="RefSeq" id="WP_171220126.1">
    <property type="nucleotide sequence ID" value="NZ_JABEPP010000006.1"/>
</dbReference>
<dbReference type="AlphaFoldDB" id="A0A849IFC6"/>
<keyword evidence="5" id="KW-1185">Reference proteome</keyword>